<dbReference type="GO" id="GO:0016301">
    <property type="term" value="F:kinase activity"/>
    <property type="evidence" value="ECO:0007669"/>
    <property type="project" value="UniProtKB-KW"/>
</dbReference>
<comment type="caution">
    <text evidence="20">The sequence shown here is derived from an EMBL/GenBank/DDBJ whole genome shotgun (WGS) entry which is preliminary data.</text>
</comment>
<dbReference type="GO" id="GO:0030955">
    <property type="term" value="F:potassium ion binding"/>
    <property type="evidence" value="ECO:0007669"/>
    <property type="project" value="UniProtKB-UniRule"/>
</dbReference>
<dbReference type="Pfam" id="PF02887">
    <property type="entry name" value="PK_C"/>
    <property type="match status" value="1"/>
</dbReference>
<keyword evidence="12 17" id="KW-0460">Magnesium</keyword>
<gene>
    <name evidence="20" type="primary">pyk</name>
    <name evidence="20" type="ORF">IAC52_02515</name>
</gene>
<dbReference type="SUPFAM" id="SSF51621">
    <property type="entry name" value="Phosphoenolpyruvate/pyruvate domain"/>
    <property type="match status" value="1"/>
</dbReference>
<dbReference type="InterPro" id="IPR001697">
    <property type="entry name" value="Pyr_Knase"/>
</dbReference>
<dbReference type="SUPFAM" id="SSF52935">
    <property type="entry name" value="PK C-terminal domain-like"/>
    <property type="match status" value="1"/>
</dbReference>
<reference evidence="20" key="1">
    <citation type="submission" date="2020-10" db="EMBL/GenBank/DDBJ databases">
        <authorList>
            <person name="Gilroy R."/>
        </authorList>
    </citation>
    <scope>NUCLEOTIDE SEQUENCE</scope>
    <source>
        <strain evidence="20">ChiGjej1B1-22543</strain>
    </source>
</reference>
<evidence type="ECO:0000256" key="10">
    <source>
        <dbReference type="ARBA" id="ARBA00022777"/>
    </source>
</evidence>
<keyword evidence="15 20" id="KW-0670">Pyruvate</keyword>
<protein>
    <recommendedName>
        <fullName evidence="6 16">Pyruvate kinase</fullName>
        <ecNumber evidence="5 16">2.7.1.40</ecNumber>
    </recommendedName>
</protein>
<feature type="domain" description="Pyruvate kinase barrel" evidence="18">
    <location>
        <begin position="7"/>
        <end position="329"/>
    </location>
</feature>
<dbReference type="EMBL" id="DVMV01000017">
    <property type="protein sequence ID" value="HIU45152.1"/>
    <property type="molecule type" value="Genomic_DNA"/>
</dbReference>
<comment type="similarity">
    <text evidence="4 17">Belongs to the pyruvate kinase family.</text>
</comment>
<evidence type="ECO:0000256" key="11">
    <source>
        <dbReference type="ARBA" id="ARBA00022840"/>
    </source>
</evidence>
<dbReference type="Proteomes" id="UP000824070">
    <property type="component" value="Unassembled WGS sequence"/>
</dbReference>
<evidence type="ECO:0000256" key="14">
    <source>
        <dbReference type="ARBA" id="ARBA00023152"/>
    </source>
</evidence>
<comment type="cofactor">
    <cofactor evidence="2">
        <name>K(+)</name>
        <dbReference type="ChEBI" id="CHEBI:29103"/>
    </cofactor>
</comment>
<dbReference type="Gene3D" id="3.20.20.60">
    <property type="entry name" value="Phosphoenolpyruvate-binding domains"/>
    <property type="match status" value="1"/>
</dbReference>
<keyword evidence="14 17" id="KW-0324">Glycolysis</keyword>
<dbReference type="FunFam" id="2.40.33.10:FF:000001">
    <property type="entry name" value="Pyruvate kinase"/>
    <property type="match status" value="1"/>
</dbReference>
<dbReference type="Pfam" id="PF00224">
    <property type="entry name" value="PK"/>
    <property type="match status" value="1"/>
</dbReference>
<evidence type="ECO:0000259" key="19">
    <source>
        <dbReference type="Pfam" id="PF02887"/>
    </source>
</evidence>
<feature type="domain" description="Pyruvate kinase C-terminal" evidence="19">
    <location>
        <begin position="362"/>
        <end position="475"/>
    </location>
</feature>
<accession>A0A9D1LNK4</accession>
<evidence type="ECO:0000256" key="2">
    <source>
        <dbReference type="ARBA" id="ARBA00001958"/>
    </source>
</evidence>
<dbReference type="PRINTS" id="PR01050">
    <property type="entry name" value="PYRUVTKNASE"/>
</dbReference>
<dbReference type="AlphaFoldDB" id="A0A9D1LNK4"/>
<evidence type="ECO:0000256" key="13">
    <source>
        <dbReference type="ARBA" id="ARBA00022958"/>
    </source>
</evidence>
<sequence length="484" mass="53253">MLLNISKKTKIVCTIGPATSTKEKILDLYKAGMTVMRINFSHGTHEEQLAKLEIAREYEKQGIYIPVALDTKGPEIRTGYMKDGKVPVKTGQKMRVQMEDCLGDETHFSVSYTGLFEDVKVGDHLLIDDGNLDFEVTGKDDGKRELLVEAKNNHVLKDQKGVNAPFSRLSMPFISEQDEKDLAFGCEHHVDAIFASFVRRPEDVADMRAVLAKYGDPNIPIFAKIENPEAVEKIEQIVDCCDGIMVARGDLGVEVPPEEVPVIQKRIIDLCRKAGKPVITATQMLDSMVTHPRPTRAEVSDVATAIAESSDCVMLSAESASGAYPVEAVQMQAKIAQTMEKYLDYEKLARESYETSEHSNNDAISNAVANTALLIGAKLIINFTETGKSTIRISKARPCCPIISVTNRRTTAMAGAFMWGVYSVLLKTSMPDFIEEMEVLALKIARDLGFKEGEPIIIAGGTPTGAGKTNFMRIVNVNSIQELD</sequence>
<evidence type="ECO:0000256" key="7">
    <source>
        <dbReference type="ARBA" id="ARBA00022679"/>
    </source>
</evidence>
<keyword evidence="13" id="KW-0630">Potassium</keyword>
<dbReference type="NCBIfam" id="TIGR01064">
    <property type="entry name" value="pyruv_kin"/>
    <property type="match status" value="1"/>
</dbReference>
<dbReference type="InterPro" id="IPR011037">
    <property type="entry name" value="Pyrv_Knase-like_insert_dom_sf"/>
</dbReference>
<evidence type="ECO:0000313" key="20">
    <source>
        <dbReference type="EMBL" id="HIU45152.1"/>
    </source>
</evidence>
<dbReference type="Gene3D" id="2.40.33.10">
    <property type="entry name" value="PK beta-barrel domain-like"/>
    <property type="match status" value="1"/>
</dbReference>
<dbReference type="InterPro" id="IPR015813">
    <property type="entry name" value="Pyrv/PenolPyrv_kinase-like_dom"/>
</dbReference>
<dbReference type="Gene3D" id="3.40.1380.20">
    <property type="entry name" value="Pyruvate kinase, C-terminal domain"/>
    <property type="match status" value="1"/>
</dbReference>
<evidence type="ECO:0000256" key="6">
    <source>
        <dbReference type="ARBA" id="ARBA00018587"/>
    </source>
</evidence>
<proteinExistence type="inferred from homology"/>
<evidence type="ECO:0000313" key="21">
    <source>
        <dbReference type="Proteomes" id="UP000824070"/>
    </source>
</evidence>
<dbReference type="NCBIfam" id="NF004978">
    <property type="entry name" value="PRK06354.1"/>
    <property type="match status" value="1"/>
</dbReference>
<evidence type="ECO:0000256" key="1">
    <source>
        <dbReference type="ARBA" id="ARBA00001946"/>
    </source>
</evidence>
<evidence type="ECO:0000256" key="17">
    <source>
        <dbReference type="RuleBase" id="RU000504"/>
    </source>
</evidence>
<evidence type="ECO:0000256" key="15">
    <source>
        <dbReference type="ARBA" id="ARBA00023317"/>
    </source>
</evidence>
<evidence type="ECO:0000256" key="16">
    <source>
        <dbReference type="NCBIfam" id="TIGR01064"/>
    </source>
</evidence>
<evidence type="ECO:0000256" key="5">
    <source>
        <dbReference type="ARBA" id="ARBA00012142"/>
    </source>
</evidence>
<dbReference type="EC" id="2.7.1.40" evidence="5 16"/>
<reference evidence="20" key="2">
    <citation type="journal article" date="2021" name="PeerJ">
        <title>Extensive microbial diversity within the chicken gut microbiome revealed by metagenomics and culture.</title>
        <authorList>
            <person name="Gilroy R."/>
            <person name="Ravi A."/>
            <person name="Getino M."/>
            <person name="Pursley I."/>
            <person name="Horton D.L."/>
            <person name="Alikhan N.F."/>
            <person name="Baker D."/>
            <person name="Gharbi K."/>
            <person name="Hall N."/>
            <person name="Watson M."/>
            <person name="Adriaenssens E.M."/>
            <person name="Foster-Nyarko E."/>
            <person name="Jarju S."/>
            <person name="Secka A."/>
            <person name="Antonio M."/>
            <person name="Oren A."/>
            <person name="Chaudhuri R.R."/>
            <person name="La Ragione R."/>
            <person name="Hildebrand F."/>
            <person name="Pallen M.J."/>
        </authorList>
    </citation>
    <scope>NUCLEOTIDE SEQUENCE</scope>
    <source>
        <strain evidence="20">ChiGjej1B1-22543</strain>
    </source>
</reference>
<organism evidence="20 21">
    <name type="scientific">Candidatus Alloenteromonas pullicola</name>
    <dbReference type="NCBI Taxonomy" id="2840784"/>
    <lineage>
        <taxon>Bacteria</taxon>
        <taxon>Bacillati</taxon>
        <taxon>Bacillota</taxon>
        <taxon>Bacillota incertae sedis</taxon>
        <taxon>Candidatus Alloenteromonas</taxon>
    </lineage>
</organism>
<name>A0A9D1LNK4_9FIRM</name>
<keyword evidence="11" id="KW-0067">ATP-binding</keyword>
<keyword evidence="7 17" id="KW-0808">Transferase</keyword>
<comment type="pathway">
    <text evidence="3 17">Carbohydrate degradation; glycolysis; pyruvate from D-glyceraldehyde 3-phosphate: step 5/5.</text>
</comment>
<evidence type="ECO:0000259" key="18">
    <source>
        <dbReference type="Pfam" id="PF00224"/>
    </source>
</evidence>
<dbReference type="GO" id="GO:0000287">
    <property type="term" value="F:magnesium ion binding"/>
    <property type="evidence" value="ECO:0007669"/>
    <property type="project" value="UniProtKB-UniRule"/>
</dbReference>
<dbReference type="NCBIfam" id="NF004491">
    <property type="entry name" value="PRK05826.1"/>
    <property type="match status" value="1"/>
</dbReference>
<evidence type="ECO:0000256" key="9">
    <source>
        <dbReference type="ARBA" id="ARBA00022741"/>
    </source>
</evidence>
<dbReference type="PANTHER" id="PTHR11817">
    <property type="entry name" value="PYRUVATE KINASE"/>
    <property type="match status" value="1"/>
</dbReference>
<dbReference type="InterPro" id="IPR015795">
    <property type="entry name" value="Pyrv_Knase_C"/>
</dbReference>
<dbReference type="GO" id="GO:0004743">
    <property type="term" value="F:pyruvate kinase activity"/>
    <property type="evidence" value="ECO:0007669"/>
    <property type="project" value="UniProtKB-UniRule"/>
</dbReference>
<comment type="catalytic activity">
    <reaction evidence="17">
        <text>pyruvate + ATP = phosphoenolpyruvate + ADP + H(+)</text>
        <dbReference type="Rhea" id="RHEA:18157"/>
        <dbReference type="ChEBI" id="CHEBI:15361"/>
        <dbReference type="ChEBI" id="CHEBI:15378"/>
        <dbReference type="ChEBI" id="CHEBI:30616"/>
        <dbReference type="ChEBI" id="CHEBI:58702"/>
        <dbReference type="ChEBI" id="CHEBI:456216"/>
        <dbReference type="EC" id="2.7.1.40"/>
    </reaction>
</comment>
<dbReference type="InterPro" id="IPR040442">
    <property type="entry name" value="Pyrv_kinase-like_dom_sf"/>
</dbReference>
<keyword evidence="10 17" id="KW-0418">Kinase</keyword>
<dbReference type="GO" id="GO:0005524">
    <property type="term" value="F:ATP binding"/>
    <property type="evidence" value="ECO:0007669"/>
    <property type="project" value="UniProtKB-KW"/>
</dbReference>
<dbReference type="FunFam" id="3.20.20.60:FF:000025">
    <property type="entry name" value="Pyruvate kinase"/>
    <property type="match status" value="1"/>
</dbReference>
<dbReference type="InterPro" id="IPR036918">
    <property type="entry name" value="Pyrv_Knase_C_sf"/>
</dbReference>
<keyword evidence="8" id="KW-0479">Metal-binding</keyword>
<evidence type="ECO:0000256" key="12">
    <source>
        <dbReference type="ARBA" id="ARBA00022842"/>
    </source>
</evidence>
<evidence type="ECO:0000256" key="4">
    <source>
        <dbReference type="ARBA" id="ARBA00008663"/>
    </source>
</evidence>
<evidence type="ECO:0000256" key="3">
    <source>
        <dbReference type="ARBA" id="ARBA00004997"/>
    </source>
</evidence>
<dbReference type="SUPFAM" id="SSF50800">
    <property type="entry name" value="PK beta-barrel domain-like"/>
    <property type="match status" value="1"/>
</dbReference>
<evidence type="ECO:0000256" key="8">
    <source>
        <dbReference type="ARBA" id="ARBA00022723"/>
    </source>
</evidence>
<comment type="cofactor">
    <cofactor evidence="1">
        <name>Mg(2+)</name>
        <dbReference type="ChEBI" id="CHEBI:18420"/>
    </cofactor>
</comment>
<dbReference type="InterPro" id="IPR015806">
    <property type="entry name" value="Pyrv_Knase_insert_dom_sf"/>
</dbReference>
<dbReference type="InterPro" id="IPR015793">
    <property type="entry name" value="Pyrv_Knase_brl"/>
</dbReference>
<keyword evidence="9" id="KW-0547">Nucleotide-binding</keyword>